<evidence type="ECO:0000256" key="2">
    <source>
        <dbReference type="ARBA" id="ARBA00022490"/>
    </source>
</evidence>
<dbReference type="InterPro" id="IPR000219">
    <property type="entry name" value="DH_dom"/>
</dbReference>
<gene>
    <name evidence="11" type="ORF">AAFF_G00266410</name>
</gene>
<evidence type="ECO:0000313" key="12">
    <source>
        <dbReference type="Proteomes" id="UP001221898"/>
    </source>
</evidence>
<comment type="subcellular location">
    <subcellularLocation>
        <location evidence="1">Cytoplasm</location>
    </subcellularLocation>
</comment>
<keyword evidence="3" id="KW-0597">Phosphoprotein</keyword>
<keyword evidence="12" id="KW-1185">Reference proteome</keyword>
<evidence type="ECO:0000256" key="9">
    <source>
        <dbReference type="SAM" id="MobiDB-lite"/>
    </source>
</evidence>
<evidence type="ECO:0000313" key="11">
    <source>
        <dbReference type="EMBL" id="KAJ8373285.1"/>
    </source>
</evidence>
<dbReference type="InterPro" id="IPR011993">
    <property type="entry name" value="PH-like_dom_sf"/>
</dbReference>
<evidence type="ECO:0000256" key="6">
    <source>
        <dbReference type="ARBA" id="ARBA00022771"/>
    </source>
</evidence>
<protein>
    <recommendedName>
        <fullName evidence="10">DH domain-containing protein</fullName>
    </recommendedName>
</protein>
<evidence type="ECO:0000256" key="1">
    <source>
        <dbReference type="ARBA" id="ARBA00004496"/>
    </source>
</evidence>
<evidence type="ECO:0000256" key="8">
    <source>
        <dbReference type="ARBA" id="ARBA00023054"/>
    </source>
</evidence>
<keyword evidence="6" id="KW-0863">Zinc-finger</keyword>
<evidence type="ECO:0000256" key="5">
    <source>
        <dbReference type="ARBA" id="ARBA00022723"/>
    </source>
</evidence>
<reference evidence="11" key="1">
    <citation type="journal article" date="2023" name="Science">
        <title>Genome structures resolve the early diversification of teleost fishes.</title>
        <authorList>
            <person name="Parey E."/>
            <person name="Louis A."/>
            <person name="Montfort J."/>
            <person name="Bouchez O."/>
            <person name="Roques C."/>
            <person name="Iampietro C."/>
            <person name="Lluch J."/>
            <person name="Castinel A."/>
            <person name="Donnadieu C."/>
            <person name="Desvignes T."/>
            <person name="Floi Bucao C."/>
            <person name="Jouanno E."/>
            <person name="Wen M."/>
            <person name="Mejri S."/>
            <person name="Dirks R."/>
            <person name="Jansen H."/>
            <person name="Henkel C."/>
            <person name="Chen W.J."/>
            <person name="Zahm M."/>
            <person name="Cabau C."/>
            <person name="Klopp C."/>
            <person name="Thompson A.W."/>
            <person name="Robinson-Rechavi M."/>
            <person name="Braasch I."/>
            <person name="Lecointre G."/>
            <person name="Bobe J."/>
            <person name="Postlethwait J.H."/>
            <person name="Berthelot C."/>
            <person name="Roest Crollius H."/>
            <person name="Guiguen Y."/>
        </authorList>
    </citation>
    <scope>NUCLEOTIDE SEQUENCE</scope>
    <source>
        <strain evidence="11">NC1722</strain>
    </source>
</reference>
<sequence length="415" mass="47366">MAPLRPGMTLTPRGLSAPPADHAHCTSGSLEMDEVDGFRFKRFLEDSISLAPSSVDSTIVEDDEYAALRGELESDAQDFEAESWSCNVDPQYLKTHQKEAIKRQDVIYELIQTEVHHVRTLKLLLQVHARELRTALQMEEEKMERLFPQVENLLEIHSHFLRCLKQRRHESLQPGSQRNYAIQRLADVLTAQFSGEWGDRMTECYGEFCSHHSDAVSFYKEQLQSSKRFQSVIRKISNLSIVRRLGIPECILLITQRITKYPVLVERILHNTEAGSVEQQELARALALLKERIGRVDGLVSVSERAARLRDITGRLEPKSQGRMKDGRVFRREDLAPGRRSLLHHAPVTWKATSGRLKDILAVLCSDVILLLQEKDQKYTFSTVDSKPSVISLQKLIVREVALEEKAMFLICALC</sequence>
<dbReference type="InterPro" id="IPR035899">
    <property type="entry name" value="DBL_dom_sf"/>
</dbReference>
<proteinExistence type="predicted"/>
<dbReference type="FunFam" id="1.20.900.10:FF:000004">
    <property type="entry name" value="Rho guanine nucleotide exchange factor 2"/>
    <property type="match status" value="1"/>
</dbReference>
<dbReference type="SUPFAM" id="SSF48065">
    <property type="entry name" value="DBL homology domain (DH-domain)"/>
    <property type="match status" value="1"/>
</dbReference>
<dbReference type="AlphaFoldDB" id="A0AAD7RBG6"/>
<dbReference type="PANTHER" id="PTHR13944:SF23">
    <property type="entry name" value="RHO GUANINE NUCLEOTIDE EXCHANGE FACTOR 18"/>
    <property type="match status" value="1"/>
</dbReference>
<dbReference type="GO" id="GO:0035023">
    <property type="term" value="P:regulation of Rho protein signal transduction"/>
    <property type="evidence" value="ECO:0007669"/>
    <property type="project" value="TreeGrafter"/>
</dbReference>
<keyword evidence="4" id="KW-0344">Guanine-nucleotide releasing factor</keyword>
<evidence type="ECO:0000256" key="7">
    <source>
        <dbReference type="ARBA" id="ARBA00022833"/>
    </source>
</evidence>
<dbReference type="SMART" id="SM00325">
    <property type="entry name" value="RhoGEF"/>
    <property type="match status" value="1"/>
</dbReference>
<dbReference type="Gene3D" id="1.20.900.10">
    <property type="entry name" value="Dbl homology (DH) domain"/>
    <property type="match status" value="1"/>
</dbReference>
<organism evidence="11 12">
    <name type="scientific">Aldrovandia affinis</name>
    <dbReference type="NCBI Taxonomy" id="143900"/>
    <lineage>
        <taxon>Eukaryota</taxon>
        <taxon>Metazoa</taxon>
        <taxon>Chordata</taxon>
        <taxon>Craniata</taxon>
        <taxon>Vertebrata</taxon>
        <taxon>Euteleostomi</taxon>
        <taxon>Actinopterygii</taxon>
        <taxon>Neopterygii</taxon>
        <taxon>Teleostei</taxon>
        <taxon>Notacanthiformes</taxon>
        <taxon>Halosauridae</taxon>
        <taxon>Aldrovandia</taxon>
    </lineage>
</organism>
<evidence type="ECO:0000256" key="3">
    <source>
        <dbReference type="ARBA" id="ARBA00022553"/>
    </source>
</evidence>
<dbReference type="CDD" id="cd00160">
    <property type="entry name" value="RhoGEF"/>
    <property type="match status" value="1"/>
</dbReference>
<dbReference type="Pfam" id="PF00621">
    <property type="entry name" value="RhoGEF"/>
    <property type="match status" value="1"/>
</dbReference>
<dbReference type="Proteomes" id="UP001221898">
    <property type="component" value="Unassembled WGS sequence"/>
</dbReference>
<name>A0AAD7RBG6_9TELE</name>
<evidence type="ECO:0000256" key="4">
    <source>
        <dbReference type="ARBA" id="ARBA00022658"/>
    </source>
</evidence>
<feature type="region of interest" description="Disordered" evidence="9">
    <location>
        <begin position="1"/>
        <end position="20"/>
    </location>
</feature>
<dbReference type="PANTHER" id="PTHR13944">
    <property type="entry name" value="AGAP007712-PA"/>
    <property type="match status" value="1"/>
</dbReference>
<dbReference type="GO" id="GO:0005886">
    <property type="term" value="C:plasma membrane"/>
    <property type="evidence" value="ECO:0007669"/>
    <property type="project" value="TreeGrafter"/>
</dbReference>
<dbReference type="SUPFAM" id="SSF50729">
    <property type="entry name" value="PH domain-like"/>
    <property type="match status" value="1"/>
</dbReference>
<keyword evidence="2" id="KW-0963">Cytoplasm</keyword>
<evidence type="ECO:0000259" key="10">
    <source>
        <dbReference type="PROSITE" id="PS50010"/>
    </source>
</evidence>
<feature type="domain" description="DH" evidence="10">
    <location>
        <begin position="102"/>
        <end position="299"/>
    </location>
</feature>
<dbReference type="InterPro" id="IPR051632">
    <property type="entry name" value="Rho_GEF"/>
</dbReference>
<dbReference type="PROSITE" id="PS50010">
    <property type="entry name" value="DH_2"/>
    <property type="match status" value="1"/>
</dbReference>
<keyword evidence="8" id="KW-0175">Coiled coil</keyword>
<dbReference type="EMBL" id="JAINUG010000366">
    <property type="protein sequence ID" value="KAJ8373285.1"/>
    <property type="molecule type" value="Genomic_DNA"/>
</dbReference>
<dbReference type="GO" id="GO:0005085">
    <property type="term" value="F:guanyl-nucleotide exchange factor activity"/>
    <property type="evidence" value="ECO:0007669"/>
    <property type="project" value="UniProtKB-KW"/>
</dbReference>
<dbReference type="GO" id="GO:0005737">
    <property type="term" value="C:cytoplasm"/>
    <property type="evidence" value="ECO:0007669"/>
    <property type="project" value="UniProtKB-SubCell"/>
</dbReference>
<keyword evidence="7" id="KW-0862">Zinc</keyword>
<dbReference type="GO" id="GO:0008270">
    <property type="term" value="F:zinc ion binding"/>
    <property type="evidence" value="ECO:0007669"/>
    <property type="project" value="UniProtKB-KW"/>
</dbReference>
<keyword evidence="5" id="KW-0479">Metal-binding</keyword>
<comment type="caution">
    <text evidence="11">The sequence shown here is derived from an EMBL/GenBank/DDBJ whole genome shotgun (WGS) entry which is preliminary data.</text>
</comment>
<dbReference type="InterPro" id="IPR041020">
    <property type="entry name" value="PH_16"/>
</dbReference>
<accession>A0AAD7RBG6</accession>
<dbReference type="Pfam" id="PF17838">
    <property type="entry name" value="PH_16"/>
    <property type="match status" value="1"/>
</dbReference>
<dbReference type="Gene3D" id="2.30.29.30">
    <property type="entry name" value="Pleckstrin-homology domain (PH domain)/Phosphotyrosine-binding domain (PTB)"/>
    <property type="match status" value="1"/>
</dbReference>